<dbReference type="AlphaFoldDB" id="A0A1F8GSB7"/>
<comment type="caution">
    <text evidence="3">The sequence shown here is derived from an EMBL/GenBank/DDBJ whole genome shotgun (WGS) entry which is preliminary data.</text>
</comment>
<keyword evidence="2" id="KW-0812">Transmembrane</keyword>
<dbReference type="InterPro" id="IPR043993">
    <property type="entry name" value="T4SS_pilin"/>
</dbReference>
<reference evidence="3 4" key="1">
    <citation type="journal article" date="2016" name="Nat. Commun.">
        <title>Thousands of microbial genomes shed light on interconnected biogeochemical processes in an aquifer system.</title>
        <authorList>
            <person name="Anantharaman K."/>
            <person name="Brown C.T."/>
            <person name="Hug L.A."/>
            <person name="Sharon I."/>
            <person name="Castelle C.J."/>
            <person name="Probst A.J."/>
            <person name="Thomas B.C."/>
            <person name="Singh A."/>
            <person name="Wilkins M.J."/>
            <person name="Karaoz U."/>
            <person name="Brodie E.L."/>
            <person name="Williams K.H."/>
            <person name="Hubbard S.S."/>
            <person name="Banfield J.F."/>
        </authorList>
    </citation>
    <scope>NUCLEOTIDE SEQUENCE [LARGE SCALE GENOMIC DNA]</scope>
</reference>
<sequence length="190" mass="19742">MNPKQAALIITYAIFFALTVPITIPPQTAQIAAITDPTFDQNSSSDLPAEVPPWQQNQSVNPPPGGLPVGQDPNTSANTTGNTNAAGGSAGQAKAAQTADGGDIPNPIGYDNLADLAVHVGEVLMQIAIPIAMLIIIWSGIRMITSRGNTEAITSARKTLWYAILGLAVLFIGQGFVTLIQSILALRNGG</sequence>
<evidence type="ECO:0000256" key="1">
    <source>
        <dbReference type="SAM" id="MobiDB-lite"/>
    </source>
</evidence>
<evidence type="ECO:0000313" key="4">
    <source>
        <dbReference type="Proteomes" id="UP000179047"/>
    </source>
</evidence>
<dbReference type="Proteomes" id="UP000179047">
    <property type="component" value="Unassembled WGS sequence"/>
</dbReference>
<feature type="transmembrane region" description="Helical" evidence="2">
    <location>
        <begin position="161"/>
        <end position="186"/>
    </location>
</feature>
<feature type="transmembrane region" description="Helical" evidence="2">
    <location>
        <begin position="123"/>
        <end position="141"/>
    </location>
</feature>
<evidence type="ECO:0000256" key="2">
    <source>
        <dbReference type="SAM" id="Phobius"/>
    </source>
</evidence>
<dbReference type="EMBL" id="MGKP01000029">
    <property type="protein sequence ID" value="OGN27548.1"/>
    <property type="molecule type" value="Genomic_DNA"/>
</dbReference>
<feature type="transmembrane region" description="Helical" evidence="2">
    <location>
        <begin position="6"/>
        <end position="24"/>
    </location>
</feature>
<evidence type="ECO:0000313" key="3">
    <source>
        <dbReference type="EMBL" id="OGN27548.1"/>
    </source>
</evidence>
<feature type="compositionally biased region" description="Low complexity" evidence="1">
    <location>
        <begin position="74"/>
        <end position="100"/>
    </location>
</feature>
<name>A0A1F8GSB7_9BACT</name>
<dbReference type="Pfam" id="PF18895">
    <property type="entry name" value="T4SS_pilin"/>
    <property type="match status" value="1"/>
</dbReference>
<feature type="region of interest" description="Disordered" evidence="1">
    <location>
        <begin position="39"/>
        <end position="100"/>
    </location>
</feature>
<dbReference type="STRING" id="1802701.A3A33_05000"/>
<proteinExistence type="predicted"/>
<gene>
    <name evidence="3" type="ORF">A3A33_05000</name>
</gene>
<protein>
    <submittedName>
        <fullName evidence="3">Uncharacterized protein</fullName>
    </submittedName>
</protein>
<keyword evidence="2" id="KW-1133">Transmembrane helix</keyword>
<keyword evidence="2" id="KW-0472">Membrane</keyword>
<accession>A0A1F8GSB7</accession>
<organism evidence="3 4">
    <name type="scientific">Candidatus Yanofskybacteria bacterium RIFCSPLOWO2_01_FULL_49_25</name>
    <dbReference type="NCBI Taxonomy" id="1802701"/>
    <lineage>
        <taxon>Bacteria</taxon>
        <taxon>Candidatus Yanofskyibacteriota</taxon>
    </lineage>
</organism>